<evidence type="ECO:0000313" key="8">
    <source>
        <dbReference type="Proteomes" id="UP001596288"/>
    </source>
</evidence>
<organism evidence="7 8">
    <name type="scientific">Companilactobacillus huachuanensis</name>
    <dbReference type="NCBI Taxonomy" id="2559914"/>
    <lineage>
        <taxon>Bacteria</taxon>
        <taxon>Bacillati</taxon>
        <taxon>Bacillota</taxon>
        <taxon>Bacilli</taxon>
        <taxon>Lactobacillales</taxon>
        <taxon>Lactobacillaceae</taxon>
        <taxon>Companilactobacillus</taxon>
    </lineage>
</organism>
<evidence type="ECO:0000256" key="6">
    <source>
        <dbReference type="SAM" id="Phobius"/>
    </source>
</evidence>
<comment type="caution">
    <text evidence="7">The sequence shown here is derived from an EMBL/GenBank/DDBJ whole genome shotgun (WGS) entry which is preliminary data.</text>
</comment>
<dbReference type="PANTHER" id="PTHR43652">
    <property type="entry name" value="BASIC AMINO ACID ANTIPORTER YFCC-RELATED"/>
    <property type="match status" value="1"/>
</dbReference>
<evidence type="ECO:0000256" key="2">
    <source>
        <dbReference type="ARBA" id="ARBA00022475"/>
    </source>
</evidence>
<name>A0ABW1RNH2_9LACO</name>
<keyword evidence="3 6" id="KW-0812">Transmembrane</keyword>
<keyword evidence="2" id="KW-1003">Cell membrane</keyword>
<feature type="transmembrane region" description="Helical" evidence="6">
    <location>
        <begin position="344"/>
        <end position="368"/>
    </location>
</feature>
<keyword evidence="8" id="KW-1185">Reference proteome</keyword>
<feature type="transmembrane region" description="Helical" evidence="6">
    <location>
        <begin position="119"/>
        <end position="137"/>
    </location>
</feature>
<dbReference type="Proteomes" id="UP001596288">
    <property type="component" value="Unassembled WGS sequence"/>
</dbReference>
<feature type="transmembrane region" description="Helical" evidence="6">
    <location>
        <begin position="143"/>
        <end position="167"/>
    </location>
</feature>
<feature type="transmembrane region" description="Helical" evidence="6">
    <location>
        <begin position="450"/>
        <end position="470"/>
    </location>
</feature>
<feature type="transmembrane region" description="Helical" evidence="6">
    <location>
        <begin position="388"/>
        <end position="405"/>
    </location>
</feature>
<evidence type="ECO:0000256" key="3">
    <source>
        <dbReference type="ARBA" id="ARBA00022692"/>
    </source>
</evidence>
<feature type="transmembrane region" description="Helical" evidence="6">
    <location>
        <begin position="199"/>
        <end position="218"/>
    </location>
</feature>
<feature type="transmembrane region" description="Helical" evidence="6">
    <location>
        <begin position="482"/>
        <end position="500"/>
    </location>
</feature>
<dbReference type="InterPro" id="IPR051679">
    <property type="entry name" value="DASS-Related_Transporters"/>
</dbReference>
<reference evidence="8" key="1">
    <citation type="journal article" date="2019" name="Int. J. Syst. Evol. Microbiol.">
        <title>The Global Catalogue of Microorganisms (GCM) 10K type strain sequencing project: providing services to taxonomists for standard genome sequencing and annotation.</title>
        <authorList>
            <consortium name="The Broad Institute Genomics Platform"/>
            <consortium name="The Broad Institute Genome Sequencing Center for Infectious Disease"/>
            <person name="Wu L."/>
            <person name="Ma J."/>
        </authorList>
    </citation>
    <scope>NUCLEOTIDE SEQUENCE [LARGE SCALE GENOMIC DNA]</scope>
    <source>
        <strain evidence="8">CCM 8927</strain>
    </source>
</reference>
<feature type="transmembrane region" description="Helical" evidence="6">
    <location>
        <begin position="174"/>
        <end position="193"/>
    </location>
</feature>
<keyword evidence="4 6" id="KW-1133">Transmembrane helix</keyword>
<keyword evidence="5 6" id="KW-0472">Membrane</keyword>
<evidence type="ECO:0000256" key="1">
    <source>
        <dbReference type="ARBA" id="ARBA00004651"/>
    </source>
</evidence>
<dbReference type="Pfam" id="PF03606">
    <property type="entry name" value="DcuC"/>
    <property type="match status" value="1"/>
</dbReference>
<dbReference type="EMBL" id="JBHSSF010000011">
    <property type="protein sequence ID" value="MFC6176089.1"/>
    <property type="molecule type" value="Genomic_DNA"/>
</dbReference>
<accession>A0ABW1RNH2</accession>
<evidence type="ECO:0000256" key="4">
    <source>
        <dbReference type="ARBA" id="ARBA00022989"/>
    </source>
</evidence>
<feature type="transmembrane region" description="Helical" evidence="6">
    <location>
        <begin position="80"/>
        <end position="98"/>
    </location>
</feature>
<feature type="transmembrane region" description="Helical" evidence="6">
    <location>
        <begin position="262"/>
        <end position="280"/>
    </location>
</feature>
<dbReference type="PANTHER" id="PTHR43652:SF6">
    <property type="entry name" value="ARGININE REPRESSOR"/>
    <property type="match status" value="1"/>
</dbReference>
<evidence type="ECO:0000313" key="7">
    <source>
        <dbReference type="EMBL" id="MFC6176089.1"/>
    </source>
</evidence>
<proteinExistence type="predicted"/>
<protein>
    <submittedName>
        <fullName evidence="7">YfcC family protein</fullName>
    </submittedName>
</protein>
<feature type="transmembrane region" description="Helical" evidence="6">
    <location>
        <begin position="12"/>
        <end position="31"/>
    </location>
</feature>
<feature type="transmembrane region" description="Helical" evidence="6">
    <location>
        <begin position="317"/>
        <end position="337"/>
    </location>
</feature>
<sequence>MEKKAKKWQMPSAYTILFFLIIVVAILTWIIPAGEYATTKAGNIIAGTYKARASSPQGIWDVFLAPINGMVGTDITEGSISVSLFILVIGGFLGVVNKTKALDDGISSTVRKYHGKEKALIPILMTLFAIGGSTYGMGEETIAFYPILIPVMISVGYDSITAISLALIGSQVGCLASTVNPFATGVASQTINISPGDGLISRFILLIIVTGISIAYVMHYAEKVKKDPSQSVVFERRQKDLEEFNMEERSVGEKLTKKQKSVLWLFALTFVIMISSLIPWTSLNPGWTFFENFTKWLTNLPFLGALIGKDLAPLGTWYFTEITTLFFMMSVVIMFVFHMKESDYISAFMGGMTEFISVAIIVAVARGIQVIMNNGYITATVLHAGETGLQNLSAGVFIVLTYIFYIPMSFLIPSTSGLAAATMGIMGPLGKFSGVDGSLVITAYQSASGLVNLITPTSGIVMGALAIGHVDIVKWWKYMWKLVAILFVVIAVFLVVVSMFK</sequence>
<evidence type="ECO:0000256" key="5">
    <source>
        <dbReference type="ARBA" id="ARBA00023136"/>
    </source>
</evidence>
<dbReference type="InterPro" id="IPR018385">
    <property type="entry name" value="C4_dicarb_anaerob_car-like"/>
</dbReference>
<comment type="subcellular location">
    <subcellularLocation>
        <location evidence="1">Cell membrane</location>
        <topology evidence="1">Multi-pass membrane protein</topology>
    </subcellularLocation>
</comment>
<gene>
    <name evidence="7" type="ORF">ACFQAV_04525</name>
</gene>
<dbReference type="RefSeq" id="WP_137610473.1">
    <property type="nucleotide sequence ID" value="NZ_BJDF01000002.1"/>
</dbReference>